<keyword evidence="2" id="KW-1185">Reference proteome</keyword>
<organism evidence="1 2">
    <name type="scientific">Kitasatospora aburaviensis</name>
    <dbReference type="NCBI Taxonomy" id="67265"/>
    <lineage>
        <taxon>Bacteria</taxon>
        <taxon>Bacillati</taxon>
        <taxon>Actinomycetota</taxon>
        <taxon>Actinomycetes</taxon>
        <taxon>Kitasatosporales</taxon>
        <taxon>Streptomycetaceae</taxon>
        <taxon>Kitasatospora</taxon>
    </lineage>
</organism>
<proteinExistence type="predicted"/>
<name>A0ABW1F4I2_9ACTN</name>
<comment type="caution">
    <text evidence="1">The sequence shown here is derived from an EMBL/GenBank/DDBJ whole genome shotgun (WGS) entry which is preliminary data.</text>
</comment>
<dbReference type="Proteomes" id="UP001596067">
    <property type="component" value="Unassembled WGS sequence"/>
</dbReference>
<accession>A0ABW1F4I2</accession>
<reference evidence="2" key="1">
    <citation type="journal article" date="2019" name="Int. J. Syst. Evol. Microbiol.">
        <title>The Global Catalogue of Microorganisms (GCM) 10K type strain sequencing project: providing services to taxonomists for standard genome sequencing and annotation.</title>
        <authorList>
            <consortium name="The Broad Institute Genomics Platform"/>
            <consortium name="The Broad Institute Genome Sequencing Center for Infectious Disease"/>
            <person name="Wu L."/>
            <person name="Ma J."/>
        </authorList>
    </citation>
    <scope>NUCLEOTIDE SEQUENCE [LARGE SCALE GENOMIC DNA]</scope>
    <source>
        <strain evidence="2">CGMCC 4.1469</strain>
    </source>
</reference>
<dbReference type="EMBL" id="JBHSOD010000037">
    <property type="protein sequence ID" value="MFC5888233.1"/>
    <property type="molecule type" value="Genomic_DNA"/>
</dbReference>
<protein>
    <submittedName>
        <fullName evidence="1">Uncharacterized protein</fullName>
    </submittedName>
</protein>
<dbReference type="RefSeq" id="WP_313763487.1">
    <property type="nucleotide sequence ID" value="NZ_BAAAVH010000112.1"/>
</dbReference>
<gene>
    <name evidence="1" type="ORF">ACFP0N_25035</name>
</gene>
<sequence length="209" mass="23209">MTAKLSDALARRGPGYEFDTADSWSMPRNSRIGRVLDAVTHSGPGYSPASAQELLESLTAERQAKAHLAEFLAESVKRLLALQEHMEGRQSSDAQRCEFHRGKFGEGLRNLSLFFDLEFQSILREMRESAGPLDLRQRYLIARFSKLHRKTSALIKDLEDELQKQEKAPDCPAVPIGGVAGRVPPRHGSVSATRQVNRSLASLLNSAVR</sequence>
<evidence type="ECO:0000313" key="2">
    <source>
        <dbReference type="Proteomes" id="UP001596067"/>
    </source>
</evidence>
<evidence type="ECO:0000313" key="1">
    <source>
        <dbReference type="EMBL" id="MFC5888233.1"/>
    </source>
</evidence>